<reference evidence="1" key="1">
    <citation type="submission" date="2020-01" db="EMBL/GenBank/DDBJ databases">
        <authorList>
            <person name="Chen W.-M."/>
        </authorList>
    </citation>
    <scope>NUCLEOTIDE SEQUENCE</scope>
    <source>
        <strain evidence="1">CYK-10</strain>
    </source>
</reference>
<evidence type="ECO:0000313" key="2">
    <source>
        <dbReference type="Proteomes" id="UP001193501"/>
    </source>
</evidence>
<evidence type="ECO:0000313" key="1">
    <source>
        <dbReference type="EMBL" id="NBZ89478.1"/>
    </source>
</evidence>
<comment type="caution">
    <text evidence="1">The sequence shown here is derived from an EMBL/GenBank/DDBJ whole genome shotgun (WGS) entry which is preliminary data.</text>
</comment>
<proteinExistence type="predicted"/>
<gene>
    <name evidence="1" type="ORF">GV832_17965</name>
</gene>
<dbReference type="Proteomes" id="UP001193501">
    <property type="component" value="Unassembled WGS sequence"/>
</dbReference>
<name>A0AAE5BXL5_9RHOB</name>
<keyword evidence="2" id="KW-1185">Reference proteome</keyword>
<organism evidence="1 2">
    <name type="scientific">Stagnihabitans tardus</name>
    <dbReference type="NCBI Taxonomy" id="2699202"/>
    <lineage>
        <taxon>Bacteria</taxon>
        <taxon>Pseudomonadati</taxon>
        <taxon>Pseudomonadota</taxon>
        <taxon>Alphaproteobacteria</taxon>
        <taxon>Rhodobacterales</taxon>
        <taxon>Paracoccaceae</taxon>
        <taxon>Stagnihabitans</taxon>
    </lineage>
</organism>
<protein>
    <submittedName>
        <fullName evidence="1">Uncharacterized protein</fullName>
    </submittedName>
</protein>
<sequence>MAELLTDLGFAAQDAGDLTKARLLEPFAMVWINQALFRAKGRNWAFSAVEG</sequence>
<dbReference type="Gene3D" id="3.40.50.720">
    <property type="entry name" value="NAD(P)-binding Rossmann-like Domain"/>
    <property type="match status" value="1"/>
</dbReference>
<dbReference type="AlphaFoldDB" id="A0AAE5BXL5"/>
<dbReference type="EMBL" id="JAABNR010000024">
    <property type="protein sequence ID" value="NBZ89478.1"/>
    <property type="molecule type" value="Genomic_DNA"/>
</dbReference>
<dbReference type="RefSeq" id="WP_168776280.1">
    <property type="nucleotide sequence ID" value="NZ_JAABNR010000024.1"/>
</dbReference>
<accession>A0AAE5BXL5</accession>